<feature type="transmembrane region" description="Helical" evidence="9">
    <location>
        <begin position="32"/>
        <end position="53"/>
    </location>
</feature>
<evidence type="ECO:0000256" key="3">
    <source>
        <dbReference type="ARBA" id="ARBA00022553"/>
    </source>
</evidence>
<dbReference type="InterPro" id="IPR011712">
    <property type="entry name" value="Sig_transdc_His_kin_sub3_dim/P"/>
</dbReference>
<dbReference type="EMBL" id="VLKH01000011">
    <property type="protein sequence ID" value="TWH77904.1"/>
    <property type="molecule type" value="Genomic_DNA"/>
</dbReference>
<dbReference type="Pfam" id="PF07730">
    <property type="entry name" value="HisKA_3"/>
    <property type="match status" value="1"/>
</dbReference>
<feature type="transmembrane region" description="Helical" evidence="9">
    <location>
        <begin position="107"/>
        <end position="128"/>
    </location>
</feature>
<evidence type="ECO:0000256" key="4">
    <source>
        <dbReference type="ARBA" id="ARBA00022679"/>
    </source>
</evidence>
<feature type="transmembrane region" description="Helical" evidence="9">
    <location>
        <begin position="81"/>
        <end position="100"/>
    </location>
</feature>
<keyword evidence="4" id="KW-0808">Transferase</keyword>
<name>A0A562J4R9_9FIRM</name>
<dbReference type="Proteomes" id="UP000315343">
    <property type="component" value="Unassembled WGS sequence"/>
</dbReference>
<evidence type="ECO:0000256" key="6">
    <source>
        <dbReference type="ARBA" id="ARBA00022777"/>
    </source>
</evidence>
<evidence type="ECO:0000256" key="9">
    <source>
        <dbReference type="SAM" id="Phobius"/>
    </source>
</evidence>
<reference evidence="12 13" key="1">
    <citation type="submission" date="2019-07" db="EMBL/GenBank/DDBJ databases">
        <title>Genomic Encyclopedia of Type Strains, Phase I: the one thousand microbial genomes (KMG-I) project.</title>
        <authorList>
            <person name="Kyrpides N."/>
        </authorList>
    </citation>
    <scope>NUCLEOTIDE SEQUENCE [LARGE SCALE GENOMIC DNA]</scope>
    <source>
        <strain evidence="12 13">DSM 13558</strain>
    </source>
</reference>
<dbReference type="AlphaFoldDB" id="A0A562J4R9"/>
<evidence type="ECO:0000256" key="8">
    <source>
        <dbReference type="ARBA" id="ARBA00023012"/>
    </source>
</evidence>
<dbReference type="PANTHER" id="PTHR24421">
    <property type="entry name" value="NITRATE/NITRITE SENSOR PROTEIN NARX-RELATED"/>
    <property type="match status" value="1"/>
</dbReference>
<dbReference type="GO" id="GO:0000155">
    <property type="term" value="F:phosphorelay sensor kinase activity"/>
    <property type="evidence" value="ECO:0007669"/>
    <property type="project" value="InterPro"/>
</dbReference>
<keyword evidence="7" id="KW-0067">ATP-binding</keyword>
<dbReference type="InterPro" id="IPR050482">
    <property type="entry name" value="Sensor_HK_TwoCompSys"/>
</dbReference>
<dbReference type="RefSeq" id="WP_170226264.1">
    <property type="nucleotide sequence ID" value="NZ_JBCFAR010000004.1"/>
</dbReference>
<feature type="transmembrane region" description="Helical" evidence="9">
    <location>
        <begin position="134"/>
        <end position="155"/>
    </location>
</feature>
<accession>A0A562J4R9</accession>
<keyword evidence="13" id="KW-1185">Reference proteome</keyword>
<proteinExistence type="predicted"/>
<dbReference type="GO" id="GO:0005524">
    <property type="term" value="F:ATP binding"/>
    <property type="evidence" value="ECO:0007669"/>
    <property type="project" value="UniProtKB-KW"/>
</dbReference>
<dbReference type="CDD" id="cd16917">
    <property type="entry name" value="HATPase_UhpB-NarQ-NarX-like"/>
    <property type="match status" value="1"/>
</dbReference>
<feature type="domain" description="Histidine kinase/HSP90-like ATPase" evidence="10">
    <location>
        <begin position="300"/>
        <end position="371"/>
    </location>
</feature>
<dbReference type="GO" id="GO:0016020">
    <property type="term" value="C:membrane"/>
    <property type="evidence" value="ECO:0007669"/>
    <property type="project" value="InterPro"/>
</dbReference>
<feature type="transmembrane region" description="Helical" evidence="9">
    <location>
        <begin position="60"/>
        <end position="75"/>
    </location>
</feature>
<evidence type="ECO:0000313" key="13">
    <source>
        <dbReference type="Proteomes" id="UP000315343"/>
    </source>
</evidence>
<protein>
    <recommendedName>
        <fullName evidence="2">histidine kinase</fullName>
        <ecNumber evidence="2">2.7.13.3</ecNumber>
    </recommendedName>
</protein>
<evidence type="ECO:0000259" key="11">
    <source>
        <dbReference type="Pfam" id="PF07730"/>
    </source>
</evidence>
<keyword evidence="8" id="KW-0902">Two-component regulatory system</keyword>
<feature type="transmembrane region" description="Helical" evidence="9">
    <location>
        <begin position="7"/>
        <end position="26"/>
    </location>
</feature>
<evidence type="ECO:0000256" key="2">
    <source>
        <dbReference type="ARBA" id="ARBA00012438"/>
    </source>
</evidence>
<comment type="catalytic activity">
    <reaction evidence="1">
        <text>ATP + protein L-histidine = ADP + protein N-phospho-L-histidine.</text>
        <dbReference type="EC" id="2.7.13.3"/>
    </reaction>
</comment>
<evidence type="ECO:0000256" key="1">
    <source>
        <dbReference type="ARBA" id="ARBA00000085"/>
    </source>
</evidence>
<dbReference type="InterPro" id="IPR003594">
    <property type="entry name" value="HATPase_dom"/>
</dbReference>
<evidence type="ECO:0000256" key="5">
    <source>
        <dbReference type="ARBA" id="ARBA00022741"/>
    </source>
</evidence>
<comment type="caution">
    <text evidence="12">The sequence shown here is derived from an EMBL/GenBank/DDBJ whole genome shotgun (WGS) entry which is preliminary data.</text>
</comment>
<organism evidence="12 13">
    <name type="scientific">Sedimentibacter saalensis</name>
    <dbReference type="NCBI Taxonomy" id="130788"/>
    <lineage>
        <taxon>Bacteria</taxon>
        <taxon>Bacillati</taxon>
        <taxon>Bacillota</taxon>
        <taxon>Tissierellia</taxon>
        <taxon>Sedimentibacter</taxon>
    </lineage>
</organism>
<sequence>MEKYKKFLYILKAVIFISLFTSALYFESAKKQRLIILCLLFIAFLVTNMGKYFIKDKKRVYIMSFAADTALIYLIEFNSRLLINYFFHSFYIIVLLEATLTLQLTRGIILGTLIVLVSMIKYIYLIYYKFNLSSVSQMMFFFMINILILIIASFAQQNKQEKEKKDVLYKELLDAHRKLREYTDEVNRLSVIEERNRIARDIHDNLGHNMTALIMQLQMAEHYMKTGSGKTQEMLQSSIQTARDSLSSIREVVETLRGKERIISPEKAVRTLIDEFSQKTGAEINLNISGEVINDVKAGTALYHILQESLTNSVRHGSATRIDVELDYSETSVSFSIKDNGRGSESIKEGFGMKGIRERVDDFKGSVEFQSLNGFNVKGILYLEDV</sequence>
<dbReference type="PANTHER" id="PTHR24421:SF10">
    <property type="entry name" value="NITRATE_NITRITE SENSOR PROTEIN NARQ"/>
    <property type="match status" value="1"/>
</dbReference>
<evidence type="ECO:0000256" key="7">
    <source>
        <dbReference type="ARBA" id="ARBA00022840"/>
    </source>
</evidence>
<dbReference type="Pfam" id="PF02518">
    <property type="entry name" value="HATPase_c"/>
    <property type="match status" value="1"/>
</dbReference>
<dbReference type="SUPFAM" id="SSF55874">
    <property type="entry name" value="ATPase domain of HSP90 chaperone/DNA topoisomerase II/histidine kinase"/>
    <property type="match status" value="1"/>
</dbReference>
<dbReference type="InterPro" id="IPR036890">
    <property type="entry name" value="HATPase_C_sf"/>
</dbReference>
<evidence type="ECO:0000259" key="10">
    <source>
        <dbReference type="Pfam" id="PF02518"/>
    </source>
</evidence>
<keyword evidence="3" id="KW-0597">Phosphoprotein</keyword>
<evidence type="ECO:0000313" key="12">
    <source>
        <dbReference type="EMBL" id="TWH77904.1"/>
    </source>
</evidence>
<keyword evidence="9" id="KW-0812">Transmembrane</keyword>
<keyword evidence="5" id="KW-0547">Nucleotide-binding</keyword>
<keyword evidence="9" id="KW-0472">Membrane</keyword>
<dbReference type="Gene3D" id="1.20.5.1930">
    <property type="match status" value="1"/>
</dbReference>
<feature type="domain" description="Signal transduction histidine kinase subgroup 3 dimerisation and phosphoacceptor" evidence="11">
    <location>
        <begin position="194"/>
        <end position="259"/>
    </location>
</feature>
<dbReference type="EC" id="2.7.13.3" evidence="2"/>
<dbReference type="GO" id="GO:0046983">
    <property type="term" value="F:protein dimerization activity"/>
    <property type="evidence" value="ECO:0007669"/>
    <property type="project" value="InterPro"/>
</dbReference>
<dbReference type="Gene3D" id="3.30.565.10">
    <property type="entry name" value="Histidine kinase-like ATPase, C-terminal domain"/>
    <property type="match status" value="1"/>
</dbReference>
<keyword evidence="6 12" id="KW-0418">Kinase</keyword>
<keyword evidence="9" id="KW-1133">Transmembrane helix</keyword>
<gene>
    <name evidence="12" type="ORF">LY60_03092</name>
</gene>